<dbReference type="InterPro" id="IPR011991">
    <property type="entry name" value="ArsR-like_HTH"/>
</dbReference>
<dbReference type="PANTHER" id="PTHR37318">
    <property type="entry name" value="BSL7504 PROTEIN"/>
    <property type="match status" value="1"/>
</dbReference>
<dbReference type="InterPro" id="IPR027395">
    <property type="entry name" value="WH_DNA-bd_dom"/>
</dbReference>
<dbReference type="Proteomes" id="UP000320791">
    <property type="component" value="Unassembled WGS sequence"/>
</dbReference>
<organism evidence="3 4">
    <name type="scientific">Corynebacterium canis</name>
    <dbReference type="NCBI Taxonomy" id="679663"/>
    <lineage>
        <taxon>Bacteria</taxon>
        <taxon>Bacillati</taxon>
        <taxon>Actinomycetota</taxon>
        <taxon>Actinomycetes</taxon>
        <taxon>Mycobacteriales</taxon>
        <taxon>Corynebacteriaceae</taxon>
        <taxon>Corynebacterium</taxon>
    </lineage>
</organism>
<gene>
    <name evidence="3" type="ORF">FRX94_10150</name>
</gene>
<evidence type="ECO:0000256" key="1">
    <source>
        <dbReference type="SAM" id="MobiDB-lite"/>
    </source>
</evidence>
<dbReference type="InterPro" id="IPR036390">
    <property type="entry name" value="WH_DNA-bd_sf"/>
</dbReference>
<protein>
    <submittedName>
        <fullName evidence="3">Helix-turn-helix domain-containing protein</fullName>
    </submittedName>
</protein>
<feature type="compositionally biased region" description="Basic and acidic residues" evidence="1">
    <location>
        <begin position="101"/>
        <end position="111"/>
    </location>
</feature>
<feature type="region of interest" description="Disordered" evidence="1">
    <location>
        <begin position="97"/>
        <end position="119"/>
    </location>
</feature>
<name>A0A5C5UBG2_9CORY</name>
<dbReference type="PANTHER" id="PTHR37318:SF1">
    <property type="entry name" value="BSL7504 PROTEIN"/>
    <property type="match status" value="1"/>
</dbReference>
<dbReference type="Pfam" id="PF13601">
    <property type="entry name" value="HTH_34"/>
    <property type="match status" value="1"/>
</dbReference>
<dbReference type="InterPro" id="IPR036388">
    <property type="entry name" value="WH-like_DNA-bd_sf"/>
</dbReference>
<evidence type="ECO:0000313" key="3">
    <source>
        <dbReference type="EMBL" id="TWT22925.1"/>
    </source>
</evidence>
<dbReference type="Gene3D" id="1.10.10.10">
    <property type="entry name" value="Winged helix-like DNA-binding domain superfamily/Winged helix DNA-binding domain"/>
    <property type="match status" value="1"/>
</dbReference>
<sequence length="119" mass="12917">MNTQHPRSQLEPALTNPLRFSLLAALAGVEEMTFAQMRDFLLVSDSTLSKHASALESHGLVKIKKAFVGKKPQTTLRISPQGLKTWKSHLAALQAIADTARPSKDDVDSPDRAAATKTP</sequence>
<proteinExistence type="predicted"/>
<dbReference type="RefSeq" id="WP_146325207.1">
    <property type="nucleotide sequence ID" value="NZ_BAABLR010000016.1"/>
</dbReference>
<accession>A0A5C5UBG2</accession>
<feature type="domain" description="Winged helix DNA-binding" evidence="2">
    <location>
        <begin position="18"/>
        <end position="96"/>
    </location>
</feature>
<evidence type="ECO:0000259" key="2">
    <source>
        <dbReference type="Pfam" id="PF13601"/>
    </source>
</evidence>
<reference evidence="3 4" key="1">
    <citation type="submission" date="2019-08" db="EMBL/GenBank/DDBJ databases">
        <authorList>
            <person name="Lei W."/>
        </authorList>
    </citation>
    <scope>NUCLEOTIDE SEQUENCE [LARGE SCALE GENOMIC DNA]</scope>
    <source>
        <strain evidence="3 4">CCUG 58627</strain>
    </source>
</reference>
<dbReference type="SUPFAM" id="SSF46785">
    <property type="entry name" value="Winged helix' DNA-binding domain"/>
    <property type="match status" value="1"/>
</dbReference>
<dbReference type="AlphaFoldDB" id="A0A5C5UBG2"/>
<evidence type="ECO:0000313" key="4">
    <source>
        <dbReference type="Proteomes" id="UP000320791"/>
    </source>
</evidence>
<keyword evidence="4" id="KW-1185">Reference proteome</keyword>
<dbReference type="OrthoDB" id="4952043at2"/>
<comment type="caution">
    <text evidence="3">The sequence shown here is derived from an EMBL/GenBank/DDBJ whole genome shotgun (WGS) entry which is preliminary data.</text>
</comment>
<dbReference type="EMBL" id="VOHM01000024">
    <property type="protein sequence ID" value="TWT22925.1"/>
    <property type="molecule type" value="Genomic_DNA"/>
</dbReference>
<dbReference type="CDD" id="cd00090">
    <property type="entry name" value="HTH_ARSR"/>
    <property type="match status" value="1"/>
</dbReference>